<dbReference type="PROSITE" id="PS00107">
    <property type="entry name" value="PROTEIN_KINASE_ATP"/>
    <property type="match status" value="1"/>
</dbReference>
<evidence type="ECO:0000256" key="2">
    <source>
        <dbReference type="ARBA" id="ARBA00022737"/>
    </source>
</evidence>
<name>A0AAN9MNA0_PHACN</name>
<dbReference type="Proteomes" id="UP001374584">
    <property type="component" value="Unassembled WGS sequence"/>
</dbReference>
<dbReference type="Gene3D" id="3.30.200.20">
    <property type="entry name" value="Phosphorylase Kinase, domain 1"/>
    <property type="match status" value="1"/>
</dbReference>
<evidence type="ECO:0000256" key="5">
    <source>
        <dbReference type="SAM" id="SignalP"/>
    </source>
</evidence>
<dbReference type="Pfam" id="PF01657">
    <property type="entry name" value="Stress-antifung"/>
    <property type="match status" value="2"/>
</dbReference>
<proteinExistence type="predicted"/>
<keyword evidence="4" id="KW-0472">Membrane</keyword>
<dbReference type="GO" id="GO:0005524">
    <property type="term" value="F:ATP binding"/>
    <property type="evidence" value="ECO:0007669"/>
    <property type="project" value="UniProtKB-UniRule"/>
</dbReference>
<gene>
    <name evidence="7" type="ORF">VNO80_16826</name>
</gene>
<evidence type="ECO:0000259" key="6">
    <source>
        <dbReference type="PROSITE" id="PS51473"/>
    </source>
</evidence>
<evidence type="ECO:0000256" key="3">
    <source>
        <dbReference type="PROSITE-ProRule" id="PRU10141"/>
    </source>
</evidence>
<dbReference type="InterPro" id="IPR001245">
    <property type="entry name" value="Ser-Thr/Tyr_kinase_cat_dom"/>
</dbReference>
<keyword evidence="4" id="KW-0812">Transmembrane</keyword>
<dbReference type="GO" id="GO:0004672">
    <property type="term" value="F:protein kinase activity"/>
    <property type="evidence" value="ECO:0007669"/>
    <property type="project" value="InterPro"/>
</dbReference>
<dbReference type="PROSITE" id="PS51473">
    <property type="entry name" value="GNK2"/>
    <property type="match status" value="2"/>
</dbReference>
<dbReference type="FunFam" id="3.30.430.20:FF:000003">
    <property type="entry name" value="Cysteine-rich RLK (RECEPTOR-like protein kinase) 10"/>
    <property type="match status" value="1"/>
</dbReference>
<keyword evidence="3" id="KW-0067">ATP-binding</keyword>
<feature type="chain" id="PRO_5043001794" description="Gnk2-homologous domain-containing protein" evidence="5">
    <location>
        <begin position="21"/>
        <end position="476"/>
    </location>
</feature>
<comment type="caution">
    <text evidence="7">The sequence shown here is derived from an EMBL/GenBank/DDBJ whole genome shotgun (WGS) entry which is preliminary data.</text>
</comment>
<feature type="signal peptide" evidence="5">
    <location>
        <begin position="1"/>
        <end position="20"/>
    </location>
</feature>
<dbReference type="PANTHER" id="PTHR32099">
    <property type="entry name" value="CYSTEINE-RICH REPEAT SECRETORY PROTEIN"/>
    <property type="match status" value="1"/>
</dbReference>
<dbReference type="EMBL" id="JAYMYR010000006">
    <property type="protein sequence ID" value="KAK7357537.1"/>
    <property type="molecule type" value="Genomic_DNA"/>
</dbReference>
<dbReference type="Pfam" id="PF07714">
    <property type="entry name" value="PK_Tyr_Ser-Thr"/>
    <property type="match status" value="1"/>
</dbReference>
<dbReference type="AlphaFoldDB" id="A0AAN9MNA0"/>
<dbReference type="SUPFAM" id="SSF56112">
    <property type="entry name" value="Protein kinase-like (PK-like)"/>
    <property type="match status" value="1"/>
</dbReference>
<accession>A0AAN9MNA0</accession>
<sequence length="476" mass="52944">MSLLVYVFLLGFFNFSITDATEIYYLNHSCSSNKTFTPSTAYETNLRTLLTSLSSHATTAQFFNTTTGGGDGSEIIYASFMCRGDVSNHTCQECVRTAAEHISKVCPISKEALIWYHECLVRYSNRCFFSTLEEWPRFNFMDYNVTNSRNEKGSYGFWLLSKTLSDAVGEAANGGPAGTMKFATKNATVFGSQKIHTLVQCTPDLSSEDCSNCLGDIMRDIPLCCLGRIGGMVLYPSCTLMFGTRHFYRDVNAIQESKPSGIKMGSSGSIITVVILVVLTVLISFHCYFLWRRARKRKYKILLKENFGQESVTLEGLQFDLAIIIAATNNFSNENKIGKGGFGEVYKGILSCGLHIAVKRLSQSSTQDQDRGKTKRIVGTYGYMSPEYAMFGQFSEKSDIFSFGVMILEIVTGKKNINFHESQYMPNGLMSYPLCIIDPTPLASDLETSAPAPFKDLNPIHTLRRLRLSFPSCASA</sequence>
<evidence type="ECO:0000256" key="4">
    <source>
        <dbReference type="SAM" id="Phobius"/>
    </source>
</evidence>
<keyword evidence="1 5" id="KW-0732">Signal</keyword>
<protein>
    <recommendedName>
        <fullName evidence="6">Gnk2-homologous domain-containing protein</fullName>
    </recommendedName>
</protein>
<keyword evidence="2" id="KW-0677">Repeat</keyword>
<evidence type="ECO:0000256" key="1">
    <source>
        <dbReference type="ARBA" id="ARBA00022729"/>
    </source>
</evidence>
<dbReference type="InterPro" id="IPR038408">
    <property type="entry name" value="GNK2_sf"/>
</dbReference>
<keyword evidence="3" id="KW-0547">Nucleotide-binding</keyword>
<dbReference type="Gene3D" id="1.10.510.10">
    <property type="entry name" value="Transferase(Phosphotransferase) domain 1"/>
    <property type="match status" value="1"/>
</dbReference>
<dbReference type="PANTHER" id="PTHR32099:SF110">
    <property type="entry name" value="CYSTEINE-RICH RECEPTOR-KINASE-LIKE PROTEIN"/>
    <property type="match status" value="1"/>
</dbReference>
<dbReference type="Gene3D" id="3.30.430.20">
    <property type="entry name" value="Gnk2 domain, C-X8-C-X2-C motif"/>
    <property type="match status" value="2"/>
</dbReference>
<organism evidence="7 8">
    <name type="scientific">Phaseolus coccineus</name>
    <name type="common">Scarlet runner bean</name>
    <name type="synonym">Phaseolus multiflorus</name>
    <dbReference type="NCBI Taxonomy" id="3886"/>
    <lineage>
        <taxon>Eukaryota</taxon>
        <taxon>Viridiplantae</taxon>
        <taxon>Streptophyta</taxon>
        <taxon>Embryophyta</taxon>
        <taxon>Tracheophyta</taxon>
        <taxon>Spermatophyta</taxon>
        <taxon>Magnoliopsida</taxon>
        <taxon>eudicotyledons</taxon>
        <taxon>Gunneridae</taxon>
        <taxon>Pentapetalae</taxon>
        <taxon>rosids</taxon>
        <taxon>fabids</taxon>
        <taxon>Fabales</taxon>
        <taxon>Fabaceae</taxon>
        <taxon>Papilionoideae</taxon>
        <taxon>50 kb inversion clade</taxon>
        <taxon>NPAAA clade</taxon>
        <taxon>indigoferoid/millettioid clade</taxon>
        <taxon>Phaseoleae</taxon>
        <taxon>Phaseolus</taxon>
    </lineage>
</organism>
<feature type="transmembrane region" description="Helical" evidence="4">
    <location>
        <begin position="270"/>
        <end position="291"/>
    </location>
</feature>
<feature type="domain" description="Gnk2-homologous" evidence="6">
    <location>
        <begin position="24"/>
        <end position="128"/>
    </location>
</feature>
<dbReference type="CDD" id="cd23509">
    <property type="entry name" value="Gnk2-like"/>
    <property type="match status" value="2"/>
</dbReference>
<dbReference type="InterPro" id="IPR017441">
    <property type="entry name" value="Protein_kinase_ATP_BS"/>
</dbReference>
<evidence type="ECO:0000313" key="8">
    <source>
        <dbReference type="Proteomes" id="UP001374584"/>
    </source>
</evidence>
<reference evidence="7 8" key="1">
    <citation type="submission" date="2024-01" db="EMBL/GenBank/DDBJ databases">
        <title>The genomes of 5 underutilized Papilionoideae crops provide insights into root nodulation and disease resistanc.</title>
        <authorList>
            <person name="Jiang F."/>
        </authorList>
    </citation>
    <scope>NUCLEOTIDE SEQUENCE [LARGE SCALE GENOMIC DNA]</scope>
    <source>
        <strain evidence="7">JINMINGXINNONG_FW02</strain>
        <tissue evidence="7">Leaves</tissue>
    </source>
</reference>
<feature type="binding site" evidence="3">
    <location>
        <position position="359"/>
    </location>
    <ligand>
        <name>ATP</name>
        <dbReference type="ChEBI" id="CHEBI:30616"/>
    </ligand>
</feature>
<keyword evidence="4" id="KW-1133">Transmembrane helix</keyword>
<keyword evidence="8" id="KW-1185">Reference proteome</keyword>
<dbReference type="InterPro" id="IPR002902">
    <property type="entry name" value="GNK2"/>
</dbReference>
<feature type="domain" description="Gnk2-homologous" evidence="6">
    <location>
        <begin position="139"/>
        <end position="247"/>
    </location>
</feature>
<evidence type="ECO:0000313" key="7">
    <source>
        <dbReference type="EMBL" id="KAK7357537.1"/>
    </source>
</evidence>
<dbReference type="InterPro" id="IPR011009">
    <property type="entry name" value="Kinase-like_dom_sf"/>
</dbReference>